<evidence type="ECO:0000313" key="2">
    <source>
        <dbReference type="Proteomes" id="UP001152523"/>
    </source>
</evidence>
<name>A0AAV0EMC5_9ASTE</name>
<keyword evidence="2" id="KW-1185">Reference proteome</keyword>
<dbReference type="AlphaFoldDB" id="A0AAV0EMC5"/>
<accession>A0AAV0EMC5</accession>
<dbReference type="Proteomes" id="UP001152523">
    <property type="component" value="Unassembled WGS sequence"/>
</dbReference>
<feature type="non-terminal residue" evidence="1">
    <location>
        <position position="139"/>
    </location>
</feature>
<proteinExistence type="predicted"/>
<protein>
    <submittedName>
        <fullName evidence="1">Uncharacterized protein</fullName>
    </submittedName>
</protein>
<sequence length="139" mass="15694">MEGLRVEDGRWETDRAEVAKQIGDYFNNLFTAGNSGADVVYDCVQRRISESHNLVLLGPVRSEEVKEAAFDMFPDKSPGLDGFGPGFYQHFWDVIGQDIVDFCRKNFESDDSLLFFRASHDEASLIKETLADYEKASGQ</sequence>
<organism evidence="1 2">
    <name type="scientific">Cuscuta epithymum</name>
    <dbReference type="NCBI Taxonomy" id="186058"/>
    <lineage>
        <taxon>Eukaryota</taxon>
        <taxon>Viridiplantae</taxon>
        <taxon>Streptophyta</taxon>
        <taxon>Embryophyta</taxon>
        <taxon>Tracheophyta</taxon>
        <taxon>Spermatophyta</taxon>
        <taxon>Magnoliopsida</taxon>
        <taxon>eudicotyledons</taxon>
        <taxon>Gunneridae</taxon>
        <taxon>Pentapetalae</taxon>
        <taxon>asterids</taxon>
        <taxon>lamiids</taxon>
        <taxon>Solanales</taxon>
        <taxon>Convolvulaceae</taxon>
        <taxon>Cuscuteae</taxon>
        <taxon>Cuscuta</taxon>
        <taxon>Cuscuta subgen. Cuscuta</taxon>
    </lineage>
</organism>
<reference evidence="1" key="1">
    <citation type="submission" date="2022-07" db="EMBL/GenBank/DDBJ databases">
        <authorList>
            <person name="Macas J."/>
            <person name="Novak P."/>
            <person name="Neumann P."/>
        </authorList>
    </citation>
    <scope>NUCLEOTIDE SEQUENCE</scope>
</reference>
<dbReference type="EMBL" id="CAMAPF010000935">
    <property type="protein sequence ID" value="CAH9124576.1"/>
    <property type="molecule type" value="Genomic_DNA"/>
</dbReference>
<evidence type="ECO:0000313" key="1">
    <source>
        <dbReference type="EMBL" id="CAH9124576.1"/>
    </source>
</evidence>
<comment type="caution">
    <text evidence="1">The sequence shown here is derived from an EMBL/GenBank/DDBJ whole genome shotgun (WGS) entry which is preliminary data.</text>
</comment>
<gene>
    <name evidence="1" type="ORF">CEPIT_LOCUS26084</name>
</gene>